<evidence type="ECO:0000313" key="2">
    <source>
        <dbReference type="EMBL" id="GAG56057.1"/>
    </source>
</evidence>
<protein>
    <submittedName>
        <fullName evidence="2">Uncharacterized protein</fullName>
    </submittedName>
</protein>
<organism evidence="2">
    <name type="scientific">marine sediment metagenome</name>
    <dbReference type="NCBI Taxonomy" id="412755"/>
    <lineage>
        <taxon>unclassified sequences</taxon>
        <taxon>metagenomes</taxon>
        <taxon>ecological metagenomes</taxon>
    </lineage>
</organism>
<reference evidence="2" key="1">
    <citation type="journal article" date="2014" name="Front. Microbiol.">
        <title>High frequency of phylogenetically diverse reductive dehalogenase-homologous genes in deep subseafloor sedimentary metagenomes.</title>
        <authorList>
            <person name="Kawai M."/>
            <person name="Futagami T."/>
            <person name="Toyoda A."/>
            <person name="Takaki Y."/>
            <person name="Nishi S."/>
            <person name="Hori S."/>
            <person name="Arai W."/>
            <person name="Tsubouchi T."/>
            <person name="Morono Y."/>
            <person name="Uchiyama I."/>
            <person name="Ito T."/>
            <person name="Fujiyama A."/>
            <person name="Inagaki F."/>
            <person name="Takami H."/>
        </authorList>
    </citation>
    <scope>NUCLEOTIDE SEQUENCE</scope>
    <source>
        <strain evidence="2">Expedition CK06-06</strain>
    </source>
</reference>
<accession>X0ZCY6</accession>
<proteinExistence type="predicted"/>
<dbReference type="AlphaFoldDB" id="X0ZCY6"/>
<comment type="caution">
    <text evidence="2">The sequence shown here is derived from an EMBL/GenBank/DDBJ whole genome shotgun (WGS) entry which is preliminary data.</text>
</comment>
<sequence>MNWIKLSWIVLASIFLLGIGLQKLPLAQRVDKLENNLRVLKSDLAQMKVNIKALNLEQTTEFKSLDAENDLYTMVKARGAVEGFEDRLKLVEEILGV</sequence>
<name>X0ZCY6_9ZZZZ</name>
<dbReference type="EMBL" id="BART01005988">
    <property type="protein sequence ID" value="GAG56057.1"/>
    <property type="molecule type" value="Genomic_DNA"/>
</dbReference>
<feature type="coiled-coil region" evidence="1">
    <location>
        <begin position="30"/>
        <end position="57"/>
    </location>
</feature>
<feature type="non-terminal residue" evidence="2">
    <location>
        <position position="97"/>
    </location>
</feature>
<evidence type="ECO:0000256" key="1">
    <source>
        <dbReference type="SAM" id="Coils"/>
    </source>
</evidence>
<keyword evidence="1" id="KW-0175">Coiled coil</keyword>
<gene>
    <name evidence="2" type="ORF">S01H4_13610</name>
</gene>